<keyword evidence="2" id="KW-1185">Reference proteome</keyword>
<gene>
    <name evidence="1" type="ORF">ANN_00702</name>
</gene>
<proteinExistence type="predicted"/>
<accession>A0ABQ8TRI3</accession>
<evidence type="ECO:0000313" key="1">
    <source>
        <dbReference type="EMBL" id="KAJ4449304.1"/>
    </source>
</evidence>
<organism evidence="1 2">
    <name type="scientific">Periplaneta americana</name>
    <name type="common">American cockroach</name>
    <name type="synonym">Blatta americana</name>
    <dbReference type="NCBI Taxonomy" id="6978"/>
    <lineage>
        <taxon>Eukaryota</taxon>
        <taxon>Metazoa</taxon>
        <taxon>Ecdysozoa</taxon>
        <taxon>Arthropoda</taxon>
        <taxon>Hexapoda</taxon>
        <taxon>Insecta</taxon>
        <taxon>Pterygota</taxon>
        <taxon>Neoptera</taxon>
        <taxon>Polyneoptera</taxon>
        <taxon>Dictyoptera</taxon>
        <taxon>Blattodea</taxon>
        <taxon>Blattoidea</taxon>
        <taxon>Blattidae</taxon>
        <taxon>Blattinae</taxon>
        <taxon>Periplaneta</taxon>
    </lineage>
</organism>
<comment type="caution">
    <text evidence="1">The sequence shown here is derived from an EMBL/GenBank/DDBJ whole genome shotgun (WGS) entry which is preliminary data.</text>
</comment>
<reference evidence="1 2" key="1">
    <citation type="journal article" date="2022" name="Allergy">
        <title>Genome assembly and annotation of Periplaneta americana reveal a comprehensive cockroach allergen profile.</title>
        <authorList>
            <person name="Wang L."/>
            <person name="Xiong Q."/>
            <person name="Saelim N."/>
            <person name="Wang L."/>
            <person name="Nong W."/>
            <person name="Wan A.T."/>
            <person name="Shi M."/>
            <person name="Liu X."/>
            <person name="Cao Q."/>
            <person name="Hui J.H.L."/>
            <person name="Sookrung N."/>
            <person name="Leung T.F."/>
            <person name="Tungtrongchitr A."/>
            <person name="Tsui S.K.W."/>
        </authorList>
    </citation>
    <scope>NUCLEOTIDE SEQUENCE [LARGE SCALE GENOMIC DNA]</scope>
    <source>
        <strain evidence="1">PWHHKU_190912</strain>
    </source>
</reference>
<dbReference type="Proteomes" id="UP001148838">
    <property type="component" value="Unassembled WGS sequence"/>
</dbReference>
<name>A0ABQ8TRI3_PERAM</name>
<evidence type="ECO:0000313" key="2">
    <source>
        <dbReference type="Proteomes" id="UP001148838"/>
    </source>
</evidence>
<sequence>MVKCMMKEAEQLSSVPLSNDRVARHIQNMITYVKKERSKTVGSDYLLNDAVSTTRLLRVDGIDDNEMVFGEMRLRIHHRLPDIRLMAGGNLVKNSIRRLRWAGHVAHMDESRNAYRMLVGRPEGKKSLERPKCRWEDNIKMDLTEMGYYARD</sequence>
<dbReference type="EMBL" id="JAJSOF020000003">
    <property type="protein sequence ID" value="KAJ4449304.1"/>
    <property type="molecule type" value="Genomic_DNA"/>
</dbReference>
<protein>
    <submittedName>
        <fullName evidence="1">Uncharacterized protein</fullName>
    </submittedName>
</protein>